<dbReference type="PANTHER" id="PTHR42978">
    <property type="entry name" value="QUORUM-QUENCHING LACTONASE YTNP-RELATED-RELATED"/>
    <property type="match status" value="1"/>
</dbReference>
<evidence type="ECO:0000313" key="9">
    <source>
        <dbReference type="EMBL" id="MBB3917619.1"/>
    </source>
</evidence>
<comment type="cofactor">
    <cofactor evidence="2">
        <name>Zn(2+)</name>
        <dbReference type="ChEBI" id="CHEBI:29105"/>
    </cofactor>
</comment>
<dbReference type="EMBL" id="JACIDG010000014">
    <property type="protein sequence ID" value="MBB3917619.1"/>
    <property type="molecule type" value="Genomic_DNA"/>
</dbReference>
<dbReference type="CDD" id="cd07729">
    <property type="entry name" value="AHL_lactonase_MBL-fold"/>
    <property type="match status" value="1"/>
</dbReference>
<reference evidence="9 10" key="1">
    <citation type="submission" date="2020-08" db="EMBL/GenBank/DDBJ databases">
        <title>Genomic Encyclopedia of Type Strains, Phase IV (KMG-IV): sequencing the most valuable type-strain genomes for metagenomic binning, comparative biology and taxonomic classification.</title>
        <authorList>
            <person name="Goeker M."/>
        </authorList>
    </citation>
    <scope>NUCLEOTIDE SEQUENCE [LARGE SCALE GENOMIC DNA]</scope>
    <source>
        <strain evidence="9 10">DSM 19331</strain>
    </source>
</reference>
<dbReference type="GO" id="GO:0102007">
    <property type="term" value="F:acyl-L-homoserine-lactone lactonohydrolase activity"/>
    <property type="evidence" value="ECO:0007669"/>
    <property type="project" value="UniProtKB-EC"/>
</dbReference>
<dbReference type="SUPFAM" id="SSF56281">
    <property type="entry name" value="Metallo-hydrolase/oxidoreductase"/>
    <property type="match status" value="1"/>
</dbReference>
<evidence type="ECO:0000256" key="5">
    <source>
        <dbReference type="ARBA" id="ARBA00022723"/>
    </source>
</evidence>
<evidence type="ECO:0000313" key="10">
    <source>
        <dbReference type="Proteomes" id="UP000545490"/>
    </source>
</evidence>
<comment type="catalytic activity">
    <reaction evidence="1">
        <text>an N-acyl-L-homoserine lactone + H2O = an N-acyl-L-homoserine + H(+)</text>
        <dbReference type="Rhea" id="RHEA:22576"/>
        <dbReference type="ChEBI" id="CHEBI:15377"/>
        <dbReference type="ChEBI" id="CHEBI:15378"/>
        <dbReference type="ChEBI" id="CHEBI:55474"/>
        <dbReference type="ChEBI" id="CHEBI:58921"/>
        <dbReference type="EC" id="3.1.1.81"/>
    </reaction>
</comment>
<gene>
    <name evidence="9" type="ORF">GGQ65_004938</name>
</gene>
<proteinExistence type="inferred from homology"/>
<evidence type="ECO:0000256" key="1">
    <source>
        <dbReference type="ARBA" id="ARBA00000450"/>
    </source>
</evidence>
<organism evidence="9 10">
    <name type="scientific">Rhizobium fabae</name>
    <dbReference type="NCBI Taxonomy" id="573179"/>
    <lineage>
        <taxon>Bacteria</taxon>
        <taxon>Pseudomonadati</taxon>
        <taxon>Pseudomonadota</taxon>
        <taxon>Alphaproteobacteria</taxon>
        <taxon>Hyphomicrobiales</taxon>
        <taxon>Rhizobiaceae</taxon>
        <taxon>Rhizobium/Agrobacterium group</taxon>
        <taxon>Rhizobium</taxon>
    </lineage>
</organism>
<dbReference type="GO" id="GO:0046872">
    <property type="term" value="F:metal ion binding"/>
    <property type="evidence" value="ECO:0007669"/>
    <property type="project" value="UniProtKB-KW"/>
</dbReference>
<dbReference type="AlphaFoldDB" id="A0A7W6BCK4"/>
<evidence type="ECO:0000259" key="8">
    <source>
        <dbReference type="SMART" id="SM00849"/>
    </source>
</evidence>
<dbReference type="Gene3D" id="3.60.15.10">
    <property type="entry name" value="Ribonuclease Z/Hydroxyacylglutathione hydrolase-like"/>
    <property type="match status" value="1"/>
</dbReference>
<evidence type="ECO:0000256" key="4">
    <source>
        <dbReference type="ARBA" id="ARBA00013131"/>
    </source>
</evidence>
<dbReference type="InterPro" id="IPR051013">
    <property type="entry name" value="MBL_superfamily_lactonases"/>
</dbReference>
<dbReference type="InterPro" id="IPR001279">
    <property type="entry name" value="Metallo-B-lactamas"/>
</dbReference>
<evidence type="ECO:0000256" key="3">
    <source>
        <dbReference type="ARBA" id="ARBA00007749"/>
    </source>
</evidence>
<name>A0A7W6BCK4_9HYPH</name>
<keyword evidence="6 9" id="KW-0378">Hydrolase</keyword>
<dbReference type="RefSeq" id="WP_018482281.1">
    <property type="nucleotide sequence ID" value="NZ_JACIDG010000014.1"/>
</dbReference>
<protein>
    <recommendedName>
        <fullName evidence="4">quorum-quenching N-acyl-homoserine lactonase</fullName>
        <ecNumber evidence="4">3.1.1.81</ecNumber>
    </recommendedName>
</protein>
<comment type="caution">
    <text evidence="9">The sequence shown here is derived from an EMBL/GenBank/DDBJ whole genome shotgun (WGS) entry which is preliminary data.</text>
</comment>
<sequence>MTDIRLYMFQTGHIRQKEVNIKLGMSQDEFITPIPWYLITHPKGNVVIDGGIALEAAQDPKAHWGTTADVYYPLLTEEETCIHQLEAAGFKAEDVRYVLHSHLHLDHTGATGRFPNATYVVQRSEYEYAFNADWFSAGGYIRKDFDKPGLNWHFLEGDKTDGFDLYGDGVIKLYTSPGHSPGHQSFVVTLPETGPIMLVIDAAYTLDHWNEKCLPGFLTSAIDTVRSVKKLRMIAEQTGAIVVTGHDLENWKNFKKAPDYYA</sequence>
<dbReference type="PANTHER" id="PTHR42978:SF2">
    <property type="entry name" value="102 KBASES UNSTABLE REGION: FROM 1 TO 119443"/>
    <property type="match status" value="1"/>
</dbReference>
<feature type="domain" description="Metallo-beta-lactamase" evidence="8">
    <location>
        <begin position="33"/>
        <end position="246"/>
    </location>
</feature>
<dbReference type="NCBIfam" id="NF045700">
    <property type="entry name" value="AHLLactAttM"/>
    <property type="match status" value="1"/>
</dbReference>
<dbReference type="SMART" id="SM00849">
    <property type="entry name" value="Lactamase_B"/>
    <property type="match status" value="1"/>
</dbReference>
<accession>A0A7W6BCK4</accession>
<evidence type="ECO:0000256" key="6">
    <source>
        <dbReference type="ARBA" id="ARBA00022801"/>
    </source>
</evidence>
<evidence type="ECO:0000256" key="2">
    <source>
        <dbReference type="ARBA" id="ARBA00001947"/>
    </source>
</evidence>
<dbReference type="Proteomes" id="UP000545490">
    <property type="component" value="Unassembled WGS sequence"/>
</dbReference>
<comment type="similarity">
    <text evidence="3">Belongs to the metallo-beta-lactamase superfamily.</text>
</comment>
<dbReference type="Pfam" id="PF00753">
    <property type="entry name" value="Lactamase_B"/>
    <property type="match status" value="1"/>
</dbReference>
<dbReference type="EC" id="3.1.1.81" evidence="4"/>
<dbReference type="InterPro" id="IPR054889">
    <property type="entry name" value="AHLLactAttM"/>
</dbReference>
<keyword evidence="7" id="KW-0862">Zinc</keyword>
<keyword evidence="5" id="KW-0479">Metal-binding</keyword>
<evidence type="ECO:0000256" key="7">
    <source>
        <dbReference type="ARBA" id="ARBA00022833"/>
    </source>
</evidence>
<dbReference type="InterPro" id="IPR036866">
    <property type="entry name" value="RibonucZ/Hydroxyglut_hydro"/>
</dbReference>